<keyword evidence="3" id="KW-1133">Transmembrane helix</keyword>
<feature type="compositionally biased region" description="Basic and acidic residues" evidence="2">
    <location>
        <begin position="377"/>
        <end position="392"/>
    </location>
</feature>
<proteinExistence type="predicted"/>
<sequence length="440" mass="50609">MRQPFIQASLWLLFCIVFLMFFTVVGHLIAGAIFSSEKTYERGTEIAGITVEGLTEEEARQGLFDRIEEWQKNVTIDFVILDESVQIRGEEIEFDVERALNEAWDARQVELYALVKRPIVESYLQELQKYTVASQVDMEQLGAHVAEDVRSLQMPQENYQLNDFFITKLEERVVAEVTLEGVSSMYVRNWVQALDGYEIEPQQLFSLHEVLKEVNVHVNDRQGLTILATAFYQLFGQTNFELMERHTSVVLPTYANVGYAAAGSFELDFKAYNPNANAYRLHTSYEHEKLHFSLEGKEFIYTYSLAVDNIEEIEPRTIIQYASKRMRGDQQLIRTGKKGYRADVYQLVHYRDGTLRNRVKLSSDYYPAVHHIEERGLLTRQNEDVESERSTESTDSNDSSVTEENQDETDEQNSTELDSTSGQSSSNNDEDAPSKVKGEE</sequence>
<feature type="transmembrane region" description="Helical" evidence="3">
    <location>
        <begin position="12"/>
        <end position="34"/>
    </location>
</feature>
<feature type="compositionally biased region" description="Polar residues" evidence="2">
    <location>
        <begin position="414"/>
        <end position="427"/>
    </location>
</feature>
<comment type="caution">
    <text evidence="5">The sequence shown here is derived from an EMBL/GenBank/DDBJ whole genome shotgun (WGS) entry which is preliminary data.</text>
</comment>
<evidence type="ECO:0000313" key="5">
    <source>
        <dbReference type="EMBL" id="KHF40953.1"/>
    </source>
</evidence>
<evidence type="ECO:0000313" key="6">
    <source>
        <dbReference type="Proteomes" id="UP000030832"/>
    </source>
</evidence>
<dbReference type="InterPro" id="IPR011098">
    <property type="entry name" value="G5_dom"/>
</dbReference>
<dbReference type="RefSeq" id="WP_034626974.1">
    <property type="nucleotide sequence ID" value="NZ_JRJU01000005.1"/>
</dbReference>
<feature type="region of interest" description="Disordered" evidence="2">
    <location>
        <begin position="377"/>
        <end position="440"/>
    </location>
</feature>
<keyword evidence="3" id="KW-0812">Transmembrane</keyword>
<accession>A0A0B0IEF7</accession>
<feature type="domain" description="G5" evidence="4">
    <location>
        <begin position="310"/>
        <end position="376"/>
    </location>
</feature>
<evidence type="ECO:0000256" key="1">
    <source>
        <dbReference type="ARBA" id="ARBA00022729"/>
    </source>
</evidence>
<evidence type="ECO:0000259" key="4">
    <source>
        <dbReference type="Pfam" id="PF07501"/>
    </source>
</evidence>
<dbReference type="EMBL" id="JRJU01000005">
    <property type="protein sequence ID" value="KHF40953.1"/>
    <property type="molecule type" value="Genomic_DNA"/>
</dbReference>
<keyword evidence="1" id="KW-0732">Signal</keyword>
<organism evidence="5 6">
    <name type="scientific">Halalkalibacter okhensis</name>
    <dbReference type="NCBI Taxonomy" id="333138"/>
    <lineage>
        <taxon>Bacteria</taxon>
        <taxon>Bacillati</taxon>
        <taxon>Bacillota</taxon>
        <taxon>Bacilli</taxon>
        <taxon>Bacillales</taxon>
        <taxon>Bacillaceae</taxon>
        <taxon>Halalkalibacter</taxon>
    </lineage>
</organism>
<dbReference type="STRING" id="333138.LQ50_06075"/>
<feature type="compositionally biased region" description="Polar residues" evidence="2">
    <location>
        <begin position="393"/>
        <end position="403"/>
    </location>
</feature>
<feature type="compositionally biased region" description="Acidic residues" evidence="2">
    <location>
        <begin position="404"/>
        <end position="413"/>
    </location>
</feature>
<keyword evidence="6" id="KW-1185">Reference proteome</keyword>
<reference evidence="5 6" key="1">
    <citation type="submission" date="2014-09" db="EMBL/GenBank/DDBJ databases">
        <title>Genome sequencing and annotation of Bacillus Okhensis strain Kh10-101T.</title>
        <authorList>
            <person name="Prakash J.S."/>
        </authorList>
    </citation>
    <scope>NUCLEOTIDE SEQUENCE [LARGE SCALE GENOMIC DNA]</scope>
    <source>
        <strain evidence="6">Kh10-101T</strain>
    </source>
</reference>
<evidence type="ECO:0000256" key="3">
    <source>
        <dbReference type="SAM" id="Phobius"/>
    </source>
</evidence>
<dbReference type="Pfam" id="PF07501">
    <property type="entry name" value="G5"/>
    <property type="match status" value="1"/>
</dbReference>
<name>A0A0B0IEF7_9BACI</name>
<dbReference type="AlphaFoldDB" id="A0A0B0IEF7"/>
<dbReference type="eggNOG" id="COG2720">
    <property type="taxonomic scope" value="Bacteria"/>
</dbReference>
<dbReference type="Proteomes" id="UP000030832">
    <property type="component" value="Unassembled WGS sequence"/>
</dbReference>
<keyword evidence="3" id="KW-0472">Membrane</keyword>
<evidence type="ECO:0000256" key="2">
    <source>
        <dbReference type="SAM" id="MobiDB-lite"/>
    </source>
</evidence>
<gene>
    <name evidence="5" type="ORF">LQ50_06075</name>
</gene>
<protein>
    <recommendedName>
        <fullName evidence="4">G5 domain-containing protein</fullName>
    </recommendedName>
</protein>